<keyword evidence="2" id="KW-0472">Membrane</keyword>
<keyword evidence="2" id="KW-0812">Transmembrane</keyword>
<sequence length="218" mass="22755">MSTPYNPNEPQQGGGSPQPYQGSYGAPEQGSDPQQPQRGGYGQQGDQPQQPWGQQPQQPWGQQPQQGGYGQQPQQPWGQQGGYGQQPQQPWGQQGGYGQQQPYGQSPFGGAPAKSGSKLPLIIGGVVALVVVIVLVLGFTGPAFFTGGKTFDQTALQSGVQGILTSSYGQKVDSVTCPAAQKVETGSTFTCRASIGGKDTPVTVTVKDSGGTYEVARP</sequence>
<evidence type="ECO:0000313" key="4">
    <source>
        <dbReference type="EMBL" id="UZJ26325.1"/>
    </source>
</evidence>
<evidence type="ECO:0000256" key="2">
    <source>
        <dbReference type="SAM" id="Phobius"/>
    </source>
</evidence>
<protein>
    <submittedName>
        <fullName evidence="4">DUF4333 domain-containing protein</fullName>
    </submittedName>
</protein>
<reference evidence="4" key="1">
    <citation type="submission" date="2022-10" db="EMBL/GenBank/DDBJ databases">
        <title>Rhodococcus sp.75.</title>
        <authorList>
            <person name="Sun M."/>
        </authorList>
    </citation>
    <scope>NUCLEOTIDE SEQUENCE</scope>
    <source>
        <strain evidence="4">75</strain>
    </source>
</reference>
<evidence type="ECO:0000256" key="1">
    <source>
        <dbReference type="SAM" id="MobiDB-lite"/>
    </source>
</evidence>
<dbReference type="Proteomes" id="UP001164965">
    <property type="component" value="Chromosome"/>
</dbReference>
<gene>
    <name evidence="4" type="ORF">RHODO2019_07955</name>
</gene>
<evidence type="ECO:0000259" key="3">
    <source>
        <dbReference type="Pfam" id="PF14230"/>
    </source>
</evidence>
<dbReference type="EMBL" id="CP110615">
    <property type="protein sequence ID" value="UZJ26325.1"/>
    <property type="molecule type" value="Genomic_DNA"/>
</dbReference>
<feature type="region of interest" description="Disordered" evidence="1">
    <location>
        <begin position="1"/>
        <end position="114"/>
    </location>
</feature>
<dbReference type="InterPro" id="IPR025637">
    <property type="entry name" value="DUF4333"/>
</dbReference>
<keyword evidence="5" id="KW-1185">Reference proteome</keyword>
<feature type="transmembrane region" description="Helical" evidence="2">
    <location>
        <begin position="121"/>
        <end position="145"/>
    </location>
</feature>
<keyword evidence="2" id="KW-1133">Transmembrane helix</keyword>
<feature type="domain" description="DUF4333" evidence="3">
    <location>
        <begin position="134"/>
        <end position="210"/>
    </location>
</feature>
<evidence type="ECO:0000313" key="5">
    <source>
        <dbReference type="Proteomes" id="UP001164965"/>
    </source>
</evidence>
<name>A0ABY6P3U2_9NOCA</name>
<dbReference type="Pfam" id="PF14230">
    <property type="entry name" value="DUF4333"/>
    <property type="match status" value="1"/>
</dbReference>
<organism evidence="4 5">
    <name type="scientific">Rhodococcus antarcticus</name>
    <dbReference type="NCBI Taxonomy" id="2987751"/>
    <lineage>
        <taxon>Bacteria</taxon>
        <taxon>Bacillati</taxon>
        <taxon>Actinomycetota</taxon>
        <taxon>Actinomycetes</taxon>
        <taxon>Mycobacteriales</taxon>
        <taxon>Nocardiaceae</taxon>
        <taxon>Rhodococcus</taxon>
    </lineage>
</organism>
<feature type="compositionally biased region" description="Low complexity" evidence="1">
    <location>
        <begin position="33"/>
        <end position="78"/>
    </location>
</feature>
<proteinExistence type="predicted"/>
<dbReference type="RefSeq" id="WP_265384429.1">
    <property type="nucleotide sequence ID" value="NZ_CP110615.1"/>
</dbReference>
<accession>A0ABY6P3U2</accession>